<evidence type="ECO:0000313" key="3">
    <source>
        <dbReference type="EMBL" id="HIR14736.1"/>
    </source>
</evidence>
<keyword evidence="1" id="KW-0472">Membrane</keyword>
<feature type="transmembrane region" description="Helical" evidence="1">
    <location>
        <begin position="71"/>
        <end position="96"/>
    </location>
</feature>
<feature type="transmembrane region" description="Helical" evidence="1">
    <location>
        <begin position="34"/>
        <end position="50"/>
    </location>
</feature>
<dbReference type="AlphaFoldDB" id="A0A9D1AEN3"/>
<keyword evidence="1" id="KW-1133">Transmembrane helix</keyword>
<sequence length="229" mass="25969">MRQKTVLKRVLDLLMTLALLFLMGYQFWGDLAHEWAGAGMFLLFILHHVLNKNWYKTLTKGRYSPMRAFQAAVNGLLFLAMLGLMVSGIILSRHVFAFLPISGGLSFARLLHMASSYWGFVLMALHLGLHWNLVINGMRRAAKIRGVSPARNAVLAALSAVIAVYGLYVFIIRNLPSYMFLRTHFVFLDFGEPLPKFYLDYLAMMGLFIFLSHYGARALKYISKAGKKV</sequence>
<feature type="transmembrane region" description="Helical" evidence="1">
    <location>
        <begin position="198"/>
        <end position="219"/>
    </location>
</feature>
<protein>
    <submittedName>
        <fullName evidence="3">DUF4405 domain-containing protein</fullName>
    </submittedName>
</protein>
<keyword evidence="1" id="KW-0812">Transmembrane</keyword>
<evidence type="ECO:0000256" key="1">
    <source>
        <dbReference type="SAM" id="Phobius"/>
    </source>
</evidence>
<evidence type="ECO:0000259" key="2">
    <source>
        <dbReference type="Pfam" id="PF14358"/>
    </source>
</evidence>
<evidence type="ECO:0000313" key="4">
    <source>
        <dbReference type="Proteomes" id="UP000886757"/>
    </source>
</evidence>
<feature type="transmembrane region" description="Helical" evidence="1">
    <location>
        <begin position="154"/>
        <end position="172"/>
    </location>
</feature>
<dbReference type="Proteomes" id="UP000886757">
    <property type="component" value="Unassembled WGS sequence"/>
</dbReference>
<name>A0A9D1AEN3_9FIRM</name>
<accession>A0A9D1AEN3</accession>
<dbReference type="Pfam" id="PF14358">
    <property type="entry name" value="DUF4405"/>
    <property type="match status" value="1"/>
</dbReference>
<dbReference type="EMBL" id="DVGK01000144">
    <property type="protein sequence ID" value="HIR14736.1"/>
    <property type="molecule type" value="Genomic_DNA"/>
</dbReference>
<gene>
    <name evidence="3" type="ORF">IAB31_12530</name>
</gene>
<dbReference type="InterPro" id="IPR025517">
    <property type="entry name" value="DUF4405"/>
</dbReference>
<organism evidence="3 4">
    <name type="scientific">Candidatus Choladousia intestinavium</name>
    <dbReference type="NCBI Taxonomy" id="2840727"/>
    <lineage>
        <taxon>Bacteria</taxon>
        <taxon>Bacillati</taxon>
        <taxon>Bacillota</taxon>
        <taxon>Clostridia</taxon>
        <taxon>Lachnospirales</taxon>
        <taxon>Lachnospiraceae</taxon>
        <taxon>Lachnospiraceae incertae sedis</taxon>
        <taxon>Candidatus Choladousia</taxon>
    </lineage>
</organism>
<proteinExistence type="predicted"/>
<feature type="transmembrane region" description="Helical" evidence="1">
    <location>
        <begin position="116"/>
        <end position="134"/>
    </location>
</feature>
<comment type="caution">
    <text evidence="3">The sequence shown here is derived from an EMBL/GenBank/DDBJ whole genome shotgun (WGS) entry which is preliminary data.</text>
</comment>
<reference evidence="3" key="2">
    <citation type="journal article" date="2021" name="PeerJ">
        <title>Extensive microbial diversity within the chicken gut microbiome revealed by metagenomics and culture.</title>
        <authorList>
            <person name="Gilroy R."/>
            <person name="Ravi A."/>
            <person name="Getino M."/>
            <person name="Pursley I."/>
            <person name="Horton D.L."/>
            <person name="Alikhan N.F."/>
            <person name="Baker D."/>
            <person name="Gharbi K."/>
            <person name="Hall N."/>
            <person name="Watson M."/>
            <person name="Adriaenssens E.M."/>
            <person name="Foster-Nyarko E."/>
            <person name="Jarju S."/>
            <person name="Secka A."/>
            <person name="Antonio M."/>
            <person name="Oren A."/>
            <person name="Chaudhuri R.R."/>
            <person name="La Ragione R."/>
            <person name="Hildebrand F."/>
            <person name="Pallen M.J."/>
        </authorList>
    </citation>
    <scope>NUCLEOTIDE SEQUENCE</scope>
    <source>
        <strain evidence="3">ChiSjej4B22-8148</strain>
    </source>
</reference>
<feature type="domain" description="Flavinylation-associated cytochrome" evidence="2">
    <location>
        <begin position="73"/>
        <end position="131"/>
    </location>
</feature>
<reference evidence="3" key="1">
    <citation type="submission" date="2020-10" db="EMBL/GenBank/DDBJ databases">
        <authorList>
            <person name="Gilroy R."/>
        </authorList>
    </citation>
    <scope>NUCLEOTIDE SEQUENCE</scope>
    <source>
        <strain evidence="3">ChiSjej4B22-8148</strain>
    </source>
</reference>
<feature type="transmembrane region" description="Helical" evidence="1">
    <location>
        <begin position="10"/>
        <end position="28"/>
    </location>
</feature>